<feature type="compositionally biased region" description="Basic and acidic residues" evidence="1">
    <location>
        <begin position="338"/>
        <end position="354"/>
    </location>
</feature>
<protein>
    <recommendedName>
        <fullName evidence="2">No apical meristem-associated C-terminal domain-containing protein</fullName>
    </recommendedName>
</protein>
<dbReference type="OMA" id="KFGSCII"/>
<dbReference type="InterPro" id="IPR029466">
    <property type="entry name" value="NAM-associated_C"/>
</dbReference>
<feature type="region of interest" description="Disordered" evidence="1">
    <location>
        <begin position="284"/>
        <end position="354"/>
    </location>
</feature>
<feature type="compositionally biased region" description="Pro residues" evidence="1">
    <location>
        <begin position="37"/>
        <end position="92"/>
    </location>
</feature>
<evidence type="ECO:0000256" key="1">
    <source>
        <dbReference type="SAM" id="MobiDB-lite"/>
    </source>
</evidence>
<evidence type="ECO:0000313" key="3">
    <source>
        <dbReference type="EnsemblPlants" id="ORUFI09G07500.1"/>
    </source>
</evidence>
<dbReference type="Proteomes" id="UP000008022">
    <property type="component" value="Unassembled WGS sequence"/>
</dbReference>
<feature type="domain" description="No apical meristem-associated C-terminal" evidence="2">
    <location>
        <begin position="287"/>
        <end position="428"/>
    </location>
</feature>
<accession>A0A0E0QQ78</accession>
<evidence type="ECO:0000259" key="2">
    <source>
        <dbReference type="Pfam" id="PF14303"/>
    </source>
</evidence>
<dbReference type="STRING" id="4529.A0A0E0QQ78"/>
<reference evidence="3" key="2">
    <citation type="submission" date="2015-06" db="UniProtKB">
        <authorList>
            <consortium name="EnsemblPlants"/>
        </authorList>
    </citation>
    <scope>IDENTIFICATION</scope>
</reference>
<dbReference type="Pfam" id="PF14303">
    <property type="entry name" value="NAM-associated"/>
    <property type="match status" value="1"/>
</dbReference>
<organism evidence="3 4">
    <name type="scientific">Oryza rufipogon</name>
    <name type="common">Brownbeard rice</name>
    <name type="synonym">Asian wild rice</name>
    <dbReference type="NCBI Taxonomy" id="4529"/>
    <lineage>
        <taxon>Eukaryota</taxon>
        <taxon>Viridiplantae</taxon>
        <taxon>Streptophyta</taxon>
        <taxon>Embryophyta</taxon>
        <taxon>Tracheophyta</taxon>
        <taxon>Spermatophyta</taxon>
        <taxon>Magnoliopsida</taxon>
        <taxon>Liliopsida</taxon>
        <taxon>Poales</taxon>
        <taxon>Poaceae</taxon>
        <taxon>BOP clade</taxon>
        <taxon>Oryzoideae</taxon>
        <taxon>Oryzeae</taxon>
        <taxon>Oryzinae</taxon>
        <taxon>Oryza</taxon>
    </lineage>
</organism>
<evidence type="ECO:0000313" key="4">
    <source>
        <dbReference type="Proteomes" id="UP000008022"/>
    </source>
</evidence>
<feature type="compositionally biased region" description="Basic residues" evidence="1">
    <location>
        <begin position="287"/>
        <end position="297"/>
    </location>
</feature>
<reference evidence="4" key="1">
    <citation type="submission" date="2013-06" db="EMBL/GenBank/DDBJ databases">
        <authorList>
            <person name="Zhao Q."/>
        </authorList>
    </citation>
    <scope>NUCLEOTIDE SEQUENCE</scope>
    <source>
        <strain evidence="4">cv. W1943</strain>
    </source>
</reference>
<dbReference type="AlphaFoldDB" id="A0A0E0QQ78"/>
<name>A0A0E0QQ78_ORYRU</name>
<feature type="region of interest" description="Disordered" evidence="1">
    <location>
        <begin position="1"/>
        <end position="152"/>
    </location>
</feature>
<dbReference type="EnsemblPlants" id="ORUFI09G07500.1">
    <property type="protein sequence ID" value="ORUFI09G07500.1"/>
    <property type="gene ID" value="ORUFI09G07500"/>
</dbReference>
<keyword evidence="4" id="KW-1185">Reference proteome</keyword>
<feature type="compositionally biased region" description="Polar residues" evidence="1">
    <location>
        <begin position="101"/>
        <end position="117"/>
    </location>
</feature>
<proteinExistence type="predicted"/>
<dbReference type="Gramene" id="ORUFI09G07500.1">
    <property type="protein sequence ID" value="ORUFI09G07500.1"/>
    <property type="gene ID" value="ORUFI09G07500"/>
</dbReference>
<sequence length="440" mass="48107">MLPHSDSSRPRPPSARPSAARPPASRPPRLEKGNFALPPPFGFPPPPPPGSTFVPPPQSGVPPPPPLGSFFVPPPQSRVPPPPPQPGVPPLPQFGMMPQYGLNQSTAPLRPTATASSRLGFAPHRSAQLHPRSSKRPIENEEGTDPVDNDYAGVDLRQDWSAGEEEVDRRCSFGVPLTYFVSNEGSMDGSGYFTNLINEGGSSYDWSAEGSQPEYLSNNSRKEKLLTSLQIALKFGSCIIGPLYKSVSINKLAGCNRPQSGVNAEDKLLQAGILTSQSGLIGEYKKGSKKNTSKKQKSNAQSTPATAAPSGPQNCVSQVKEDPIAADGVQPSGRPAGRKKEKEKQRQHSDQSKIDALDLLWNKKKEVDAEKDRQREERYRAALALEQKRIDLDKEKLDFKRMIQEDRIVRLDTSAMSIEEQEYYKSVKSTCNAEKVSSFS</sequence>
<dbReference type="HOGENOM" id="CLU_623161_0_0_1"/>